<feature type="domain" description="HPt" evidence="13">
    <location>
        <begin position="96"/>
        <end position="188"/>
    </location>
</feature>
<dbReference type="PROSITE" id="PS50894">
    <property type="entry name" value="HPT"/>
    <property type="match status" value="1"/>
</dbReference>
<dbReference type="GO" id="GO:0000160">
    <property type="term" value="P:phosphorelay signal transduction system"/>
    <property type="evidence" value="ECO:0007669"/>
    <property type="project" value="UniProtKB-KW"/>
</dbReference>
<dbReference type="AlphaFoldDB" id="A0A1H7YXP5"/>
<evidence type="ECO:0000256" key="4">
    <source>
        <dbReference type="ARBA" id="ARBA00022692"/>
    </source>
</evidence>
<dbReference type="CDD" id="cd17546">
    <property type="entry name" value="REC_hyHK_CKI1_RcsC-like"/>
    <property type="match status" value="1"/>
</dbReference>
<dbReference type="STRING" id="407022.SAMN05661044_05352"/>
<proteinExistence type="predicted"/>
<evidence type="ECO:0000256" key="8">
    <source>
        <dbReference type="ARBA" id="ARBA00023012"/>
    </source>
</evidence>
<dbReference type="InterPro" id="IPR011006">
    <property type="entry name" value="CheY-like_superfamily"/>
</dbReference>
<keyword evidence="8" id="KW-0902">Two-component regulatory system</keyword>
<dbReference type="Proteomes" id="UP000199421">
    <property type="component" value="Unassembled WGS sequence"/>
</dbReference>
<dbReference type="InterPro" id="IPR036641">
    <property type="entry name" value="HPT_dom_sf"/>
</dbReference>
<sequence length="190" mass="21741">MPVLNGYEATKKIRRTEGFREVPIIAITGSFSDEEVKRGYDVGITDFLIKPVAPDQLDLTLKKYLQVNEETSKKRILKENDQHIAYSVLLESLGNDTETTQEILKQANAFFELALTDLSTCLTNKDLESLKLLVHQMRGVAANARFIILADTLKRYEEISAIEEYVETDFLNEIRAEIEAIKKQIILYIR</sequence>
<keyword evidence="7" id="KW-1133">Transmembrane helix</keyword>
<evidence type="ECO:0000256" key="2">
    <source>
        <dbReference type="ARBA" id="ARBA00022475"/>
    </source>
</evidence>
<evidence type="ECO:0000313" key="14">
    <source>
        <dbReference type="EMBL" id="SEM50158.1"/>
    </source>
</evidence>
<evidence type="ECO:0000256" key="10">
    <source>
        <dbReference type="PROSITE-ProRule" id="PRU00110"/>
    </source>
</evidence>
<dbReference type="SUPFAM" id="SSF47226">
    <property type="entry name" value="Histidine-containing phosphotransfer domain, HPT domain"/>
    <property type="match status" value="1"/>
</dbReference>
<protein>
    <submittedName>
        <fullName evidence="14">Response regulator receiver domain-containing protein</fullName>
    </submittedName>
</protein>
<evidence type="ECO:0000313" key="15">
    <source>
        <dbReference type="Proteomes" id="UP000199421"/>
    </source>
</evidence>
<dbReference type="Gene3D" id="3.40.50.2300">
    <property type="match status" value="1"/>
</dbReference>
<evidence type="ECO:0000256" key="7">
    <source>
        <dbReference type="ARBA" id="ARBA00022989"/>
    </source>
</evidence>
<dbReference type="PANTHER" id="PTHR45339">
    <property type="entry name" value="HYBRID SIGNAL TRANSDUCTION HISTIDINE KINASE J"/>
    <property type="match status" value="1"/>
</dbReference>
<dbReference type="InterPro" id="IPR008207">
    <property type="entry name" value="Sig_transdc_His_kin_Hpt_dom"/>
</dbReference>
<keyword evidence="9" id="KW-0472">Membrane</keyword>
<keyword evidence="15" id="KW-1185">Reference proteome</keyword>
<organism evidence="14 15">
    <name type="scientific">Olivibacter domesticus</name>
    <name type="common">Pseudosphingobacterium domesticum</name>
    <dbReference type="NCBI Taxonomy" id="407022"/>
    <lineage>
        <taxon>Bacteria</taxon>
        <taxon>Pseudomonadati</taxon>
        <taxon>Bacteroidota</taxon>
        <taxon>Sphingobacteriia</taxon>
        <taxon>Sphingobacteriales</taxon>
        <taxon>Sphingobacteriaceae</taxon>
        <taxon>Olivibacter</taxon>
    </lineage>
</organism>
<keyword evidence="4" id="KW-0812">Transmembrane</keyword>
<feature type="modified residue" description="Phosphohistidine" evidence="10">
    <location>
        <position position="135"/>
    </location>
</feature>
<name>A0A1H7YXP5_OLID1</name>
<keyword evidence="5" id="KW-0547">Nucleotide-binding</keyword>
<dbReference type="Pfam" id="PF00072">
    <property type="entry name" value="Response_reg"/>
    <property type="match status" value="1"/>
</dbReference>
<dbReference type="SUPFAM" id="SSF52172">
    <property type="entry name" value="CheY-like"/>
    <property type="match status" value="1"/>
</dbReference>
<keyword evidence="6" id="KW-0067">ATP-binding</keyword>
<evidence type="ECO:0000256" key="6">
    <source>
        <dbReference type="ARBA" id="ARBA00022840"/>
    </source>
</evidence>
<dbReference type="EMBL" id="FOAF01000014">
    <property type="protein sequence ID" value="SEM50158.1"/>
    <property type="molecule type" value="Genomic_DNA"/>
</dbReference>
<dbReference type="GO" id="GO:0005886">
    <property type="term" value="C:plasma membrane"/>
    <property type="evidence" value="ECO:0007669"/>
    <property type="project" value="UniProtKB-SubCell"/>
</dbReference>
<accession>A0A1H7YXP5</accession>
<evidence type="ECO:0000259" key="13">
    <source>
        <dbReference type="PROSITE" id="PS50894"/>
    </source>
</evidence>
<evidence type="ECO:0000259" key="12">
    <source>
        <dbReference type="PROSITE" id="PS50110"/>
    </source>
</evidence>
<dbReference type="GO" id="GO:0004672">
    <property type="term" value="F:protein kinase activity"/>
    <property type="evidence" value="ECO:0007669"/>
    <property type="project" value="UniProtKB-ARBA"/>
</dbReference>
<evidence type="ECO:0000256" key="11">
    <source>
        <dbReference type="PROSITE-ProRule" id="PRU00169"/>
    </source>
</evidence>
<evidence type="ECO:0000256" key="1">
    <source>
        <dbReference type="ARBA" id="ARBA00004651"/>
    </source>
</evidence>
<dbReference type="GO" id="GO:0005524">
    <property type="term" value="F:ATP binding"/>
    <property type="evidence" value="ECO:0007669"/>
    <property type="project" value="UniProtKB-KW"/>
</dbReference>
<keyword evidence="3 10" id="KW-0597">Phosphoprotein</keyword>
<feature type="domain" description="Response regulatory" evidence="12">
    <location>
        <begin position="1"/>
        <end position="65"/>
    </location>
</feature>
<keyword evidence="2" id="KW-1003">Cell membrane</keyword>
<reference evidence="15" key="1">
    <citation type="submission" date="2016-10" db="EMBL/GenBank/DDBJ databases">
        <authorList>
            <person name="Varghese N."/>
            <person name="Submissions S."/>
        </authorList>
    </citation>
    <scope>NUCLEOTIDE SEQUENCE [LARGE SCALE GENOMIC DNA]</scope>
    <source>
        <strain evidence="15">DSM 18733</strain>
    </source>
</reference>
<evidence type="ECO:0000256" key="5">
    <source>
        <dbReference type="ARBA" id="ARBA00022741"/>
    </source>
</evidence>
<evidence type="ECO:0000256" key="3">
    <source>
        <dbReference type="ARBA" id="ARBA00022553"/>
    </source>
</evidence>
<dbReference type="PROSITE" id="PS50110">
    <property type="entry name" value="RESPONSE_REGULATORY"/>
    <property type="match status" value="1"/>
</dbReference>
<comment type="subcellular location">
    <subcellularLocation>
        <location evidence="1">Cell membrane</location>
        <topology evidence="1">Multi-pass membrane protein</topology>
    </subcellularLocation>
</comment>
<dbReference type="InterPro" id="IPR001789">
    <property type="entry name" value="Sig_transdc_resp-reg_receiver"/>
</dbReference>
<gene>
    <name evidence="14" type="ORF">SAMN05661044_05352</name>
</gene>
<dbReference type="Gene3D" id="1.20.120.160">
    <property type="entry name" value="HPT domain"/>
    <property type="match status" value="1"/>
</dbReference>
<dbReference type="PANTHER" id="PTHR45339:SF1">
    <property type="entry name" value="HYBRID SIGNAL TRANSDUCTION HISTIDINE KINASE J"/>
    <property type="match status" value="1"/>
</dbReference>
<evidence type="ECO:0000256" key="9">
    <source>
        <dbReference type="ARBA" id="ARBA00023136"/>
    </source>
</evidence>
<comment type="caution">
    <text evidence="11">Lacks conserved residue(s) required for the propagation of feature annotation.</text>
</comment>
<dbReference type="RefSeq" id="WP_162276679.1">
    <property type="nucleotide sequence ID" value="NZ_FOAF01000014.1"/>
</dbReference>